<feature type="binding site" evidence="7">
    <location>
        <position position="51"/>
    </location>
    <ligand>
        <name>carbamoyl phosphate</name>
        <dbReference type="ChEBI" id="CHEBI:58228"/>
    </ligand>
</feature>
<dbReference type="InterPro" id="IPR006132">
    <property type="entry name" value="Asp/Orn_carbamoyltranf_P-bd"/>
</dbReference>
<comment type="pathway">
    <text evidence="1 7">Pyrimidine metabolism; UMP biosynthesis via de novo pathway; (S)-dihydroorotate from bicarbonate: step 2/3.</text>
</comment>
<dbReference type="GO" id="GO:0006207">
    <property type="term" value="P:'de novo' pyrimidine nucleobase biosynthetic process"/>
    <property type="evidence" value="ECO:0007669"/>
    <property type="project" value="InterPro"/>
</dbReference>
<gene>
    <name evidence="7 10" type="primary">pyrB</name>
    <name evidence="10" type="ORF">JG29_13120</name>
</gene>
<dbReference type="PATRIC" id="fig|1218508.4.peg.1301"/>
<comment type="similarity">
    <text evidence="2 7">Belongs to the aspartate/ornithine carbamoyltransferase superfamily. ATCase family.</text>
</comment>
<dbReference type="HAMAP" id="MF_00001">
    <property type="entry name" value="Asp_carb_tr"/>
    <property type="match status" value="1"/>
</dbReference>
<dbReference type="HOGENOM" id="CLU_043846_2_1_9"/>
<dbReference type="GO" id="GO:0005829">
    <property type="term" value="C:cytosol"/>
    <property type="evidence" value="ECO:0007669"/>
    <property type="project" value="TreeGrafter"/>
</dbReference>
<feature type="domain" description="Aspartate/ornithine carbamoyltransferase carbamoyl-P binding" evidence="9">
    <location>
        <begin position="4"/>
        <end position="142"/>
    </location>
</feature>
<dbReference type="InterPro" id="IPR036901">
    <property type="entry name" value="Asp/Orn_carbamoylTrfase_sf"/>
</dbReference>
<evidence type="ECO:0000256" key="2">
    <source>
        <dbReference type="ARBA" id="ARBA00008896"/>
    </source>
</evidence>
<dbReference type="InterPro" id="IPR002082">
    <property type="entry name" value="Asp_carbamoyltransf"/>
</dbReference>
<dbReference type="GO" id="GO:0006520">
    <property type="term" value="P:amino acid metabolic process"/>
    <property type="evidence" value="ECO:0007669"/>
    <property type="project" value="InterPro"/>
</dbReference>
<dbReference type="AlphaFoldDB" id="A0A0F4KNL0"/>
<dbReference type="SUPFAM" id="SSF53671">
    <property type="entry name" value="Aspartate/ornithine carbamoyltransferase"/>
    <property type="match status" value="1"/>
</dbReference>
<dbReference type="PANTHER" id="PTHR45753:SF6">
    <property type="entry name" value="ASPARTATE CARBAMOYLTRANSFERASE"/>
    <property type="match status" value="1"/>
</dbReference>
<comment type="catalytic activity">
    <reaction evidence="6 7">
        <text>carbamoyl phosphate + L-aspartate = N-carbamoyl-L-aspartate + phosphate + H(+)</text>
        <dbReference type="Rhea" id="RHEA:20013"/>
        <dbReference type="ChEBI" id="CHEBI:15378"/>
        <dbReference type="ChEBI" id="CHEBI:29991"/>
        <dbReference type="ChEBI" id="CHEBI:32814"/>
        <dbReference type="ChEBI" id="CHEBI:43474"/>
        <dbReference type="ChEBI" id="CHEBI:58228"/>
        <dbReference type="EC" id="2.1.3.2"/>
    </reaction>
</comment>
<proteinExistence type="inferred from homology"/>
<sequence>MIHDFVNINQISLTDVKRFIILAEAFKQGASITLQRPAYALNMFFENSTRTHTSFEMAERRLGVQVLQFVPSASSVSKGETLLDTLKTLQAIGINLAVIRHSQNAYYQPLLQAHLTLSLANAGDGSGQHPSQSLLDLMTIFEEFNRLNDLKIGIVGDLAHSRVARSNAQILQSLGSQVYFSGPKPWLTADFRQWGKFLPLKELLPQVDVLMLLRVQHERFQAAEENAFETQSYYQQYGLTPARLAMLPQHAIIMHPAPVNRDVEIADQLVECSQSRIFTQMQNGVYARMAIVAALLASQGIIKEQELQELI</sequence>
<feature type="binding site" evidence="7">
    <location>
        <position position="50"/>
    </location>
    <ligand>
        <name>carbamoyl phosphate</name>
        <dbReference type="ChEBI" id="CHEBI:58228"/>
    </ligand>
</feature>
<feature type="binding site" evidence="7">
    <location>
        <position position="129"/>
    </location>
    <ligand>
        <name>carbamoyl phosphate</name>
        <dbReference type="ChEBI" id="CHEBI:58228"/>
    </ligand>
</feature>
<comment type="subunit">
    <text evidence="7">Heterododecamer (2C3:3R2) of six catalytic PyrB chains organized as two trimers (C3), and six regulatory PyrI chains organized as three dimers (R2).</text>
</comment>
<dbReference type="EC" id="2.1.3.2" evidence="7"/>
<evidence type="ECO:0000256" key="6">
    <source>
        <dbReference type="ARBA" id="ARBA00048859"/>
    </source>
</evidence>
<dbReference type="PRINTS" id="PR00100">
    <property type="entry name" value="AOTCASE"/>
</dbReference>
<comment type="function">
    <text evidence="5 7">Catalyzes the condensation of carbamoyl phosphate and aspartate to form carbamoyl aspartate and inorganic phosphate, the committed step in the de novo pyrimidine nucleotide biosynthesis pathway.</text>
</comment>
<dbReference type="UniPathway" id="UPA00070">
    <property type="reaction ID" value="UER00116"/>
</dbReference>
<evidence type="ECO:0000256" key="3">
    <source>
        <dbReference type="ARBA" id="ARBA00022679"/>
    </source>
</evidence>
<feature type="binding site" evidence="7">
    <location>
        <position position="132"/>
    </location>
    <ligand>
        <name>carbamoyl phosphate</name>
        <dbReference type="ChEBI" id="CHEBI:58228"/>
    </ligand>
</feature>
<dbReference type="GO" id="GO:0016597">
    <property type="term" value="F:amino acid binding"/>
    <property type="evidence" value="ECO:0007669"/>
    <property type="project" value="InterPro"/>
</dbReference>
<dbReference type="Pfam" id="PF00185">
    <property type="entry name" value="OTCace"/>
    <property type="match status" value="1"/>
</dbReference>
<dbReference type="NCBIfam" id="NF002032">
    <property type="entry name" value="PRK00856.1"/>
    <property type="match status" value="1"/>
</dbReference>
<feature type="binding site" evidence="7">
    <location>
        <position position="258"/>
    </location>
    <ligand>
        <name>carbamoyl phosphate</name>
        <dbReference type="ChEBI" id="CHEBI:58228"/>
    </ligand>
</feature>
<evidence type="ECO:0000259" key="9">
    <source>
        <dbReference type="Pfam" id="PF02729"/>
    </source>
</evidence>
<accession>A0A0F4KNL0</accession>
<dbReference type="PANTHER" id="PTHR45753">
    <property type="entry name" value="ORNITHINE CARBAMOYLTRANSFERASE, MITOCHONDRIAL"/>
    <property type="match status" value="1"/>
</dbReference>
<evidence type="ECO:0000313" key="11">
    <source>
        <dbReference type="Proteomes" id="UP000033695"/>
    </source>
</evidence>
<organism evidence="10 11">
    <name type="scientific">Bombilactobacillus mellis</name>
    <dbReference type="NCBI Taxonomy" id="1218508"/>
    <lineage>
        <taxon>Bacteria</taxon>
        <taxon>Bacillati</taxon>
        <taxon>Bacillota</taxon>
        <taxon>Bacilli</taxon>
        <taxon>Lactobacillales</taxon>
        <taxon>Lactobacillaceae</taxon>
        <taxon>Bombilactobacillus</taxon>
    </lineage>
</organism>
<evidence type="ECO:0000256" key="7">
    <source>
        <dbReference type="HAMAP-Rule" id="MF_00001"/>
    </source>
</evidence>
<feature type="binding site" evidence="7">
    <location>
        <position position="100"/>
    </location>
    <ligand>
        <name>carbamoyl phosphate</name>
        <dbReference type="ChEBI" id="CHEBI:58228"/>
    </ligand>
</feature>
<dbReference type="EMBL" id="JXBZ01000009">
    <property type="protein sequence ID" value="KJY48262.1"/>
    <property type="molecule type" value="Genomic_DNA"/>
</dbReference>
<dbReference type="RefSeq" id="WP_045923149.1">
    <property type="nucleotide sequence ID" value="NZ_JBHTHW010000005.1"/>
</dbReference>
<dbReference type="Pfam" id="PF02729">
    <property type="entry name" value="OTCace_N"/>
    <property type="match status" value="1"/>
</dbReference>
<evidence type="ECO:0000256" key="1">
    <source>
        <dbReference type="ARBA" id="ARBA00004852"/>
    </source>
</evidence>
<reference evidence="10 11" key="1">
    <citation type="submission" date="2014-12" db="EMBL/GenBank/DDBJ databases">
        <title>Comparative genomics of the lactic acid bacteria isolated from the honey bee gut.</title>
        <authorList>
            <person name="Ellegaard K.M."/>
            <person name="Tamarit D."/>
            <person name="Javelind E."/>
            <person name="Olofsson T."/>
            <person name="Andersson S.G."/>
            <person name="Vasquez A."/>
        </authorList>
    </citation>
    <scope>NUCLEOTIDE SEQUENCE [LARGE SCALE GENOMIC DNA]</scope>
    <source>
        <strain evidence="10 11">Hon2</strain>
    </source>
</reference>
<dbReference type="FunFam" id="3.40.50.1370:FF:000011">
    <property type="entry name" value="Aspartate carbamoyltransferase"/>
    <property type="match status" value="1"/>
</dbReference>
<feature type="binding site" evidence="7">
    <location>
        <position position="162"/>
    </location>
    <ligand>
        <name>L-aspartate</name>
        <dbReference type="ChEBI" id="CHEBI:29991"/>
    </ligand>
</feature>
<keyword evidence="11" id="KW-1185">Reference proteome</keyword>
<evidence type="ECO:0000256" key="5">
    <source>
        <dbReference type="ARBA" id="ARBA00043884"/>
    </source>
</evidence>
<dbReference type="OrthoDB" id="9774690at2"/>
<evidence type="ECO:0000256" key="4">
    <source>
        <dbReference type="ARBA" id="ARBA00022975"/>
    </source>
</evidence>
<feature type="binding site" evidence="7">
    <location>
        <position position="257"/>
    </location>
    <ligand>
        <name>carbamoyl phosphate</name>
        <dbReference type="ChEBI" id="CHEBI:58228"/>
    </ligand>
</feature>
<dbReference type="InterPro" id="IPR006131">
    <property type="entry name" value="Asp_carbamoyltransf_Asp/Orn-bd"/>
</dbReference>
<evidence type="ECO:0000313" key="10">
    <source>
        <dbReference type="EMBL" id="KJY48262.1"/>
    </source>
</evidence>
<dbReference type="STRING" id="1218508.JG29_13120"/>
<keyword evidence="4 7" id="KW-0665">Pyrimidine biosynthesis</keyword>
<comment type="caution">
    <text evidence="10">The sequence shown here is derived from an EMBL/GenBank/DDBJ whole genome shotgun (WGS) entry which is preliminary data.</text>
</comment>
<dbReference type="GO" id="GO:0044205">
    <property type="term" value="P:'de novo' UMP biosynthetic process"/>
    <property type="evidence" value="ECO:0007669"/>
    <property type="project" value="UniProtKB-UniRule"/>
</dbReference>
<keyword evidence="3 7" id="KW-0808">Transferase</keyword>
<dbReference type="Gene3D" id="3.40.50.1370">
    <property type="entry name" value="Aspartate/ornithine carbamoyltransferase"/>
    <property type="match status" value="2"/>
</dbReference>
<name>A0A0F4KNL0_9LACO</name>
<feature type="binding site" evidence="7">
    <location>
        <position position="78"/>
    </location>
    <ligand>
        <name>L-aspartate</name>
        <dbReference type="ChEBI" id="CHEBI:29991"/>
    </ligand>
</feature>
<dbReference type="PRINTS" id="PR00101">
    <property type="entry name" value="ATCASE"/>
</dbReference>
<dbReference type="Proteomes" id="UP000033695">
    <property type="component" value="Unassembled WGS sequence"/>
</dbReference>
<feature type="domain" description="Aspartate/ornithine carbamoyltransferase Asp/Orn-binding" evidence="8">
    <location>
        <begin position="149"/>
        <end position="294"/>
    </location>
</feature>
<evidence type="ECO:0000259" key="8">
    <source>
        <dbReference type="Pfam" id="PF00185"/>
    </source>
</evidence>
<dbReference type="PROSITE" id="PS00097">
    <property type="entry name" value="CARBAMOYLTRANSFERASE"/>
    <property type="match status" value="1"/>
</dbReference>
<dbReference type="GO" id="GO:0004070">
    <property type="term" value="F:aspartate carbamoyltransferase activity"/>
    <property type="evidence" value="ECO:0007669"/>
    <property type="project" value="UniProtKB-UniRule"/>
</dbReference>
<dbReference type="NCBIfam" id="TIGR00670">
    <property type="entry name" value="asp_carb_tr"/>
    <property type="match status" value="1"/>
</dbReference>
<feature type="binding site" evidence="7">
    <location>
        <position position="214"/>
    </location>
    <ligand>
        <name>L-aspartate</name>
        <dbReference type="ChEBI" id="CHEBI:29991"/>
    </ligand>
</feature>
<dbReference type="InterPro" id="IPR006130">
    <property type="entry name" value="Asp/Orn_carbamoylTrfase"/>
</dbReference>
<protein>
    <recommendedName>
        <fullName evidence="7">Aspartate carbamoyltransferase</fullName>
        <ecNumber evidence="7">2.1.3.2</ecNumber>
    </recommendedName>
    <alternativeName>
        <fullName evidence="7">Aspartate transcarbamylase</fullName>
        <shortName evidence="7">ATCase</shortName>
    </alternativeName>
</protein>